<dbReference type="GeneID" id="112681166"/>
<evidence type="ECO:0000313" key="1">
    <source>
        <dbReference type="Proteomes" id="UP000694846"/>
    </source>
</evidence>
<name>A0A8B8F8W9_9HEMI</name>
<evidence type="ECO:0000313" key="2">
    <source>
        <dbReference type="RefSeq" id="XP_025407213.1"/>
    </source>
</evidence>
<organism evidence="1 2">
    <name type="scientific">Sipha flava</name>
    <name type="common">yellow sugarcane aphid</name>
    <dbReference type="NCBI Taxonomy" id="143950"/>
    <lineage>
        <taxon>Eukaryota</taxon>
        <taxon>Metazoa</taxon>
        <taxon>Ecdysozoa</taxon>
        <taxon>Arthropoda</taxon>
        <taxon>Hexapoda</taxon>
        <taxon>Insecta</taxon>
        <taxon>Pterygota</taxon>
        <taxon>Neoptera</taxon>
        <taxon>Paraneoptera</taxon>
        <taxon>Hemiptera</taxon>
        <taxon>Sternorrhyncha</taxon>
        <taxon>Aphidomorpha</taxon>
        <taxon>Aphidoidea</taxon>
        <taxon>Aphididae</taxon>
        <taxon>Sipha</taxon>
    </lineage>
</organism>
<sequence>MSTTTIPRLELCGALLLSELVEEIKAELSTINVQFSLAEIVLWTDSTVVLGWIQSAVQLKSFVANRITQILDNTERTMWRHVPTSNALVDQNHMWWNGPSWLLDTDELWQVRLLPEEDLPEVRPIKLVLVATNVDTGFILNRCSKWLKLIYVTAYMRRFIFNCRKNDNNQHLCHTISLTIPELNESKLWWLRRAQAQDFNSEIKSLQKEKCVGPRSCLKSLNPYLDDDNLIRVGGRLTYAPISERRKCPIVLSSKNSIVKMLFHHEHIHLLHIGPQGFLARTYSKDILAHQR</sequence>
<reference evidence="2" key="1">
    <citation type="submission" date="2025-08" db="UniProtKB">
        <authorList>
            <consortium name="RefSeq"/>
        </authorList>
    </citation>
    <scope>IDENTIFICATION</scope>
    <source>
        <tissue evidence="2">Whole body</tissue>
    </source>
</reference>
<dbReference type="PANTHER" id="PTHR47331">
    <property type="entry name" value="PHD-TYPE DOMAIN-CONTAINING PROTEIN"/>
    <property type="match status" value="1"/>
</dbReference>
<gene>
    <name evidence="2" type="primary">LOC112681166</name>
</gene>
<dbReference type="PANTHER" id="PTHR47331:SF8">
    <property type="match status" value="1"/>
</dbReference>
<dbReference type="Pfam" id="PF05380">
    <property type="entry name" value="Peptidase_A17"/>
    <property type="match status" value="1"/>
</dbReference>
<accession>A0A8B8F8W9</accession>
<dbReference type="Proteomes" id="UP000694846">
    <property type="component" value="Unplaced"/>
</dbReference>
<dbReference type="RefSeq" id="XP_025407213.1">
    <property type="nucleotide sequence ID" value="XM_025551428.1"/>
</dbReference>
<proteinExistence type="predicted"/>
<keyword evidence="1" id="KW-1185">Reference proteome</keyword>
<dbReference type="InterPro" id="IPR008042">
    <property type="entry name" value="Retrotrans_Pao"/>
</dbReference>
<dbReference type="OrthoDB" id="6615390at2759"/>
<protein>
    <submittedName>
        <fullName evidence="2">Uncharacterized protein LOC112681166</fullName>
    </submittedName>
</protein>
<dbReference type="AlphaFoldDB" id="A0A8B8F8W9"/>